<dbReference type="EMBL" id="BAAAMY010000001">
    <property type="protein sequence ID" value="GAA1903868.1"/>
    <property type="molecule type" value="Genomic_DNA"/>
</dbReference>
<gene>
    <name evidence="2" type="ORF">GCM10009737_00690</name>
</gene>
<accession>A0ABN2NW09</accession>
<protein>
    <submittedName>
        <fullName evidence="2">Uncharacterized protein</fullName>
    </submittedName>
</protein>
<reference evidence="2 3" key="1">
    <citation type="journal article" date="2019" name="Int. J. Syst. Evol. Microbiol.">
        <title>The Global Catalogue of Microorganisms (GCM) 10K type strain sequencing project: providing services to taxonomists for standard genome sequencing and annotation.</title>
        <authorList>
            <consortium name="The Broad Institute Genomics Platform"/>
            <consortium name="The Broad Institute Genome Sequencing Center for Infectious Disease"/>
            <person name="Wu L."/>
            <person name="Ma J."/>
        </authorList>
    </citation>
    <scope>NUCLEOTIDE SEQUENCE [LARGE SCALE GENOMIC DNA]</scope>
    <source>
        <strain evidence="2 3">JCM 14046</strain>
    </source>
</reference>
<feature type="compositionally biased region" description="Polar residues" evidence="1">
    <location>
        <begin position="1"/>
        <end position="10"/>
    </location>
</feature>
<name>A0ABN2NW09_9ACTN</name>
<feature type="region of interest" description="Disordered" evidence="1">
    <location>
        <begin position="1"/>
        <end position="72"/>
    </location>
</feature>
<evidence type="ECO:0000313" key="3">
    <source>
        <dbReference type="Proteomes" id="UP001501612"/>
    </source>
</evidence>
<comment type="caution">
    <text evidence="2">The sequence shown here is derived from an EMBL/GenBank/DDBJ whole genome shotgun (WGS) entry which is preliminary data.</text>
</comment>
<dbReference type="RefSeq" id="WP_344002076.1">
    <property type="nucleotide sequence ID" value="NZ_BAAAMY010000001.1"/>
</dbReference>
<sequence>MSDPQQSEGQVSDAESLADSGEIYPDQATAGYPTHPEDDDNIDGATGVEGSKPQEGTAGPNASPYSGKPTND</sequence>
<evidence type="ECO:0000313" key="2">
    <source>
        <dbReference type="EMBL" id="GAA1903868.1"/>
    </source>
</evidence>
<evidence type="ECO:0000256" key="1">
    <source>
        <dbReference type="SAM" id="MobiDB-lite"/>
    </source>
</evidence>
<keyword evidence="3" id="KW-1185">Reference proteome</keyword>
<organism evidence="2 3">
    <name type="scientific">Nocardioides lentus</name>
    <dbReference type="NCBI Taxonomy" id="338077"/>
    <lineage>
        <taxon>Bacteria</taxon>
        <taxon>Bacillati</taxon>
        <taxon>Actinomycetota</taxon>
        <taxon>Actinomycetes</taxon>
        <taxon>Propionibacteriales</taxon>
        <taxon>Nocardioidaceae</taxon>
        <taxon>Nocardioides</taxon>
    </lineage>
</organism>
<proteinExistence type="predicted"/>
<dbReference type="Proteomes" id="UP001501612">
    <property type="component" value="Unassembled WGS sequence"/>
</dbReference>